<feature type="domain" description="AMP-binding enzyme C-terminal" evidence="16">
    <location>
        <begin position="470"/>
        <end position="545"/>
    </location>
</feature>
<dbReference type="FunFam" id="3.40.50.12780:FF:000003">
    <property type="entry name" value="Long-chain-fatty-acid--CoA ligase FadD"/>
    <property type="match status" value="1"/>
</dbReference>
<dbReference type="AlphaFoldDB" id="A0A1C2D9H3"/>
<name>A0A1C2D9H3_9PSED</name>
<dbReference type="OrthoDB" id="9803968at2"/>
<keyword evidence="6" id="KW-0547">Nucleotide-binding</keyword>
<dbReference type="GO" id="GO:0005524">
    <property type="term" value="F:ATP binding"/>
    <property type="evidence" value="ECO:0007669"/>
    <property type="project" value="UniProtKB-KW"/>
</dbReference>
<evidence type="ECO:0000256" key="7">
    <source>
        <dbReference type="ARBA" id="ARBA00022832"/>
    </source>
</evidence>
<comment type="cofactor">
    <cofactor evidence="1">
        <name>Mg(2+)</name>
        <dbReference type="ChEBI" id="CHEBI:18420"/>
    </cofactor>
</comment>
<evidence type="ECO:0000259" key="15">
    <source>
        <dbReference type="Pfam" id="PF00501"/>
    </source>
</evidence>
<dbReference type="EC" id="6.2.1.3" evidence="12"/>
<evidence type="ECO:0000313" key="17">
    <source>
        <dbReference type="EMBL" id="OCX11417.1"/>
    </source>
</evidence>
<dbReference type="PROSITE" id="PS00455">
    <property type="entry name" value="AMP_BINDING"/>
    <property type="match status" value="1"/>
</dbReference>
<dbReference type="GO" id="GO:0016020">
    <property type="term" value="C:membrane"/>
    <property type="evidence" value="ECO:0007669"/>
    <property type="project" value="UniProtKB-SubCell"/>
</dbReference>
<evidence type="ECO:0000256" key="9">
    <source>
        <dbReference type="ARBA" id="ARBA00022842"/>
    </source>
</evidence>
<organism evidence="17 18">
    <name type="scientific">Pseudomonas graminis</name>
    <dbReference type="NCBI Taxonomy" id="158627"/>
    <lineage>
        <taxon>Bacteria</taxon>
        <taxon>Pseudomonadati</taxon>
        <taxon>Pseudomonadota</taxon>
        <taxon>Gammaproteobacteria</taxon>
        <taxon>Pseudomonadales</taxon>
        <taxon>Pseudomonadaceae</taxon>
        <taxon>Pseudomonas</taxon>
    </lineage>
</organism>
<dbReference type="SUPFAM" id="SSF56801">
    <property type="entry name" value="Acetyl-CoA synthetase-like"/>
    <property type="match status" value="1"/>
</dbReference>
<evidence type="ECO:0000256" key="13">
    <source>
        <dbReference type="ARBA" id="ARBA00039545"/>
    </source>
</evidence>
<dbReference type="InterPro" id="IPR050237">
    <property type="entry name" value="ATP-dep_AMP-bd_enzyme"/>
</dbReference>
<proteinExistence type="inferred from homology"/>
<dbReference type="FunFam" id="3.30.300.30:FF:000006">
    <property type="entry name" value="Long-chain-fatty-acid--CoA ligase FadD"/>
    <property type="match status" value="1"/>
</dbReference>
<evidence type="ECO:0000256" key="6">
    <source>
        <dbReference type="ARBA" id="ARBA00022741"/>
    </source>
</evidence>
<comment type="caution">
    <text evidence="17">The sequence shown here is derived from an EMBL/GenBank/DDBJ whole genome shotgun (WGS) entry which is preliminary data.</text>
</comment>
<keyword evidence="7" id="KW-0276">Fatty acid metabolism</keyword>
<dbReference type="InterPro" id="IPR000873">
    <property type="entry name" value="AMP-dep_synth/lig_dom"/>
</dbReference>
<evidence type="ECO:0000256" key="5">
    <source>
        <dbReference type="ARBA" id="ARBA00022598"/>
    </source>
</evidence>
<accession>A0A1C2D9H3</accession>
<dbReference type="NCBIfam" id="NF004229">
    <property type="entry name" value="PRK05677.1"/>
    <property type="match status" value="1"/>
</dbReference>
<keyword evidence="9" id="KW-0460">Magnesium</keyword>
<keyword evidence="10" id="KW-0443">Lipid metabolism</keyword>
<dbReference type="Gene3D" id="3.40.50.980">
    <property type="match status" value="2"/>
</dbReference>
<dbReference type="Pfam" id="PF13193">
    <property type="entry name" value="AMP-binding_C"/>
    <property type="match status" value="1"/>
</dbReference>
<dbReference type="Gene3D" id="2.30.38.10">
    <property type="entry name" value="Luciferase, Domain 3"/>
    <property type="match status" value="1"/>
</dbReference>
<dbReference type="EMBL" id="MDEN01000069">
    <property type="protein sequence ID" value="OCX11417.1"/>
    <property type="molecule type" value="Genomic_DNA"/>
</dbReference>
<protein>
    <recommendedName>
        <fullName evidence="13">Long-chain-fatty-acid--CoA ligase</fullName>
        <ecNumber evidence="12">6.2.1.3</ecNumber>
    </recommendedName>
    <alternativeName>
        <fullName evidence="14">Long-chain acyl-CoA synthetase</fullName>
    </alternativeName>
</protein>
<sequence>MLENFWKDKYPTGIAADIDPDQYPNVQAVLKQSCERFANKPAFSNLGKTLTYGEMYALSGAFAAYLQQHTDLQPGDRIAVQLPNVLQYPVAVFGAIRAGLIVVNTNPLYTAREMEHQFNDSGAKALVCLANMAHLAEKVVPKTGVKHIIVTEVADLLPPLKRLLVNSVIKYVKKMVPPFHLPKAVKFNAVLAKGHGQPVRDVSPTGDDVAVLQYTGGTTGVAKGAMLTHRNLIANMLQCRALMAANLNEGTEILITPLPLYHIYAFTFHCMAMMLSGNHNVLISNPRDLSAMVKELSKWKFSGFVGLNTLFVALCNNADFRHLDFSSLKLTLSGGMALQTAAAERWKEVTGCSICEGYGMTETSPVASVNPFQKIQMGTIGIPVPSTLCKTINDAGEELPVGEVGELCIKGPQVMKGYWQNQAATDEMLDADGWLKTGDIAIIQPDGYMRIVDRKKDMILVSGFNVYPNELEDVLATLPGVLQCAAIGIPDEKSGEAIKLFVVCKPGTTLSKDQVMQHMRANVTAYKVPRSVEFRDALPTTNVGKILRRELRDEELKKLALKKPA</sequence>
<dbReference type="Proteomes" id="UP000095143">
    <property type="component" value="Unassembled WGS sequence"/>
</dbReference>
<evidence type="ECO:0000256" key="11">
    <source>
        <dbReference type="ARBA" id="ARBA00023136"/>
    </source>
</evidence>
<evidence type="ECO:0000256" key="1">
    <source>
        <dbReference type="ARBA" id="ARBA00001946"/>
    </source>
</evidence>
<evidence type="ECO:0000256" key="10">
    <source>
        <dbReference type="ARBA" id="ARBA00023098"/>
    </source>
</evidence>
<evidence type="ECO:0000256" key="14">
    <source>
        <dbReference type="ARBA" id="ARBA00042773"/>
    </source>
</evidence>
<evidence type="ECO:0000259" key="16">
    <source>
        <dbReference type="Pfam" id="PF13193"/>
    </source>
</evidence>
<evidence type="ECO:0000256" key="12">
    <source>
        <dbReference type="ARBA" id="ARBA00026121"/>
    </source>
</evidence>
<dbReference type="PANTHER" id="PTHR43767">
    <property type="entry name" value="LONG-CHAIN-FATTY-ACID--COA LIGASE"/>
    <property type="match status" value="1"/>
</dbReference>
<dbReference type="Pfam" id="PF00501">
    <property type="entry name" value="AMP-binding"/>
    <property type="match status" value="1"/>
</dbReference>
<reference evidence="17 18" key="1">
    <citation type="submission" date="2016-08" db="EMBL/GenBank/DDBJ databases">
        <title>Whole genome sequence of Pseudomonas graminis strain UASWS1507, a potential biological control agent for agriculture.</title>
        <authorList>
            <person name="Crovadore J."/>
            <person name="Calmin G."/>
            <person name="Chablais R."/>
            <person name="Cochard B."/>
            <person name="Lefort F."/>
        </authorList>
    </citation>
    <scope>NUCLEOTIDE SEQUENCE [LARGE SCALE GENOMIC DNA]</scope>
    <source>
        <strain evidence="17 18">UASWS1507</strain>
    </source>
</reference>
<dbReference type="InterPro" id="IPR045851">
    <property type="entry name" value="AMP-bd_C_sf"/>
</dbReference>
<keyword evidence="5 17" id="KW-0436">Ligase</keyword>
<evidence type="ECO:0000256" key="2">
    <source>
        <dbReference type="ARBA" id="ARBA00004170"/>
    </source>
</evidence>
<dbReference type="RefSeq" id="WP_065992652.1">
    <property type="nucleotide sequence ID" value="NZ_MDEN01000069.1"/>
</dbReference>
<evidence type="ECO:0000256" key="8">
    <source>
        <dbReference type="ARBA" id="ARBA00022840"/>
    </source>
</evidence>
<dbReference type="CDD" id="cd05936">
    <property type="entry name" value="FC-FACS_FadD_like"/>
    <property type="match status" value="1"/>
</dbReference>
<comment type="subcellular location">
    <subcellularLocation>
        <location evidence="2">Membrane</location>
        <topology evidence="2">Peripheral membrane protein</topology>
    </subcellularLocation>
</comment>
<evidence type="ECO:0000313" key="18">
    <source>
        <dbReference type="Proteomes" id="UP000095143"/>
    </source>
</evidence>
<dbReference type="InterPro" id="IPR025110">
    <property type="entry name" value="AMP-bd_C"/>
</dbReference>
<keyword evidence="8" id="KW-0067">ATP-binding</keyword>
<evidence type="ECO:0000256" key="4">
    <source>
        <dbReference type="ARBA" id="ARBA00006432"/>
    </source>
</evidence>
<evidence type="ECO:0000256" key="3">
    <source>
        <dbReference type="ARBA" id="ARBA00005005"/>
    </source>
</evidence>
<dbReference type="InterPro" id="IPR020845">
    <property type="entry name" value="AMP-binding_CS"/>
</dbReference>
<dbReference type="Gene3D" id="3.30.300.30">
    <property type="match status" value="1"/>
</dbReference>
<dbReference type="STRING" id="158627.BW687_01375"/>
<keyword evidence="11" id="KW-0472">Membrane</keyword>
<comment type="similarity">
    <text evidence="4">Belongs to the ATP-dependent AMP-binding enzyme family.</text>
</comment>
<feature type="domain" description="AMP-dependent synthetase/ligase" evidence="15">
    <location>
        <begin position="31"/>
        <end position="419"/>
    </location>
</feature>
<dbReference type="GO" id="GO:0004467">
    <property type="term" value="F:long-chain fatty acid-CoA ligase activity"/>
    <property type="evidence" value="ECO:0007669"/>
    <property type="project" value="UniProtKB-EC"/>
</dbReference>
<dbReference type="PANTHER" id="PTHR43767:SF8">
    <property type="entry name" value="LONG-CHAIN-FATTY-ACID--COA LIGASE"/>
    <property type="match status" value="1"/>
</dbReference>
<gene>
    <name evidence="17" type="ORF">BBI10_24845</name>
</gene>
<comment type="pathway">
    <text evidence="3">Lipid metabolism; fatty acid beta-oxidation.</text>
</comment>